<dbReference type="FunCoup" id="A0A1Q3CWS2">
    <property type="interactions" value="892"/>
</dbReference>
<dbReference type="PANTHER" id="PTHR46978">
    <property type="entry name" value="ZINC KNUCKLE (CCHC-TYPE) FAMILY PROTEIN"/>
    <property type="match status" value="1"/>
</dbReference>
<evidence type="ECO:0000313" key="5">
    <source>
        <dbReference type="EMBL" id="GAV84679.1"/>
    </source>
</evidence>
<keyword evidence="1" id="KW-0863">Zinc-finger</keyword>
<evidence type="ECO:0000313" key="6">
    <source>
        <dbReference type="Proteomes" id="UP000187406"/>
    </source>
</evidence>
<feature type="domain" description="CCHC-type" evidence="4">
    <location>
        <begin position="213"/>
        <end position="228"/>
    </location>
</feature>
<keyword evidence="3" id="KW-1133">Transmembrane helix</keyword>
<dbReference type="GO" id="GO:0008270">
    <property type="term" value="F:zinc ion binding"/>
    <property type="evidence" value="ECO:0007669"/>
    <property type="project" value="UniProtKB-KW"/>
</dbReference>
<dbReference type="OrthoDB" id="427960at2759"/>
<dbReference type="PANTHER" id="PTHR46978:SF1">
    <property type="entry name" value="ZINC KNUCKLE (CCHC-TYPE) FAMILY PROTEIN"/>
    <property type="match status" value="1"/>
</dbReference>
<feature type="compositionally biased region" description="Basic and acidic residues" evidence="2">
    <location>
        <begin position="1"/>
        <end position="14"/>
    </location>
</feature>
<feature type="region of interest" description="Disordered" evidence="2">
    <location>
        <begin position="409"/>
        <end position="428"/>
    </location>
</feature>
<dbReference type="SUPFAM" id="SSF57756">
    <property type="entry name" value="Retrovirus zinc finger-like domains"/>
    <property type="match status" value="3"/>
</dbReference>
<dbReference type="Gene3D" id="4.10.60.10">
    <property type="entry name" value="Zinc finger, CCHC-type"/>
    <property type="match status" value="4"/>
</dbReference>
<evidence type="ECO:0000256" key="1">
    <source>
        <dbReference type="PROSITE-ProRule" id="PRU00047"/>
    </source>
</evidence>
<keyword evidence="6" id="KW-1185">Reference proteome</keyword>
<dbReference type="STRING" id="3775.A0A1Q3CWS2"/>
<dbReference type="GO" id="GO:0003676">
    <property type="term" value="F:nucleic acid binding"/>
    <property type="evidence" value="ECO:0007669"/>
    <property type="project" value="InterPro"/>
</dbReference>
<dbReference type="InterPro" id="IPR001878">
    <property type="entry name" value="Znf_CCHC"/>
</dbReference>
<dbReference type="SMART" id="SM00343">
    <property type="entry name" value="ZnF_C2HC"/>
    <property type="match status" value="7"/>
</dbReference>
<evidence type="ECO:0000256" key="3">
    <source>
        <dbReference type="SAM" id="Phobius"/>
    </source>
</evidence>
<keyword evidence="3" id="KW-0812">Transmembrane</keyword>
<dbReference type="Pfam" id="PF00098">
    <property type="entry name" value="zf-CCHC"/>
    <property type="match status" value="1"/>
</dbReference>
<dbReference type="InParanoid" id="A0A1Q3CWS2"/>
<feature type="region of interest" description="Disordered" evidence="2">
    <location>
        <begin position="1"/>
        <end position="38"/>
    </location>
</feature>
<dbReference type="AlphaFoldDB" id="A0A1Q3CWS2"/>
<reference evidence="6" key="1">
    <citation type="submission" date="2016-04" db="EMBL/GenBank/DDBJ databases">
        <title>Cephalotus genome sequencing.</title>
        <authorList>
            <person name="Fukushima K."/>
            <person name="Hasebe M."/>
            <person name="Fang X."/>
        </authorList>
    </citation>
    <scope>NUCLEOTIDE SEQUENCE [LARGE SCALE GENOMIC DNA]</scope>
    <source>
        <strain evidence="6">cv. St1</strain>
    </source>
</reference>
<feature type="domain" description="CCHC-type" evidence="4">
    <location>
        <begin position="290"/>
        <end position="303"/>
    </location>
</feature>
<comment type="caution">
    <text evidence="5">The sequence shown here is derived from an EMBL/GenBank/DDBJ whole genome shotgun (WGS) entry which is preliminary data.</text>
</comment>
<dbReference type="Proteomes" id="UP000187406">
    <property type="component" value="Unassembled WGS sequence"/>
</dbReference>
<organism evidence="5 6">
    <name type="scientific">Cephalotus follicularis</name>
    <name type="common">Albany pitcher plant</name>
    <dbReference type="NCBI Taxonomy" id="3775"/>
    <lineage>
        <taxon>Eukaryota</taxon>
        <taxon>Viridiplantae</taxon>
        <taxon>Streptophyta</taxon>
        <taxon>Embryophyta</taxon>
        <taxon>Tracheophyta</taxon>
        <taxon>Spermatophyta</taxon>
        <taxon>Magnoliopsida</taxon>
        <taxon>eudicotyledons</taxon>
        <taxon>Gunneridae</taxon>
        <taxon>Pentapetalae</taxon>
        <taxon>rosids</taxon>
        <taxon>fabids</taxon>
        <taxon>Oxalidales</taxon>
        <taxon>Cephalotaceae</taxon>
        <taxon>Cephalotus</taxon>
    </lineage>
</organism>
<evidence type="ECO:0000259" key="4">
    <source>
        <dbReference type="PROSITE" id="PS50158"/>
    </source>
</evidence>
<evidence type="ECO:0000256" key="2">
    <source>
        <dbReference type="SAM" id="MobiDB-lite"/>
    </source>
</evidence>
<feature type="domain" description="CCHC-type" evidence="4">
    <location>
        <begin position="319"/>
        <end position="334"/>
    </location>
</feature>
<accession>A0A1Q3CWS2</accession>
<keyword evidence="1" id="KW-0479">Metal-binding</keyword>
<feature type="transmembrane region" description="Helical" evidence="3">
    <location>
        <begin position="99"/>
        <end position="117"/>
    </location>
</feature>
<dbReference type="InterPro" id="IPR036875">
    <property type="entry name" value="Znf_CCHC_sf"/>
</dbReference>
<keyword evidence="1" id="KW-0862">Zinc</keyword>
<dbReference type="EMBL" id="BDDD01003297">
    <property type="protein sequence ID" value="GAV84679.1"/>
    <property type="molecule type" value="Genomic_DNA"/>
</dbReference>
<sequence length="474" mass="53636">MANREKQKAKLDRDQELEDNNPKSSIQESSSDDEAEANEDLSLKIVEKSLLMRASKLAHNHAVSGDNSFSVVYPSSDSPRELEKFVAGNKKEIKKKKKVIELCYIYIYIILLVFVCYQQNRGFFEMNTAKVEKTEAVESNPNVVQISDNIVLRKLLRGARYFDMPDSGWESCYNCGEGHMTVNCTSSVKRKKPCYVCGSLAHAAKQCPKGQDCYICKKGGHRARYCPEKYHGVSQNDKCLKCGYSGHDMFSCKNDYSSDDLKEIQCYICKSFGHLCCVNYVNTSPREVSCYRCGQPGHTGLTCGKLGGETNGVASPSLCYKCREGGHFARECTSSAKRAWKRNRELSPTPQRLHRENEDCSRFISAPHDLGKAQKRKKAQYIGDITTPQTTKHRGGWITEYPGDISDGKSKKYRWRSPGTGTPSKEHHKLSTLTAGDHISGPKSFKNRTSNHRFSVSRFHNSVSDEKRRNYNRW</sequence>
<protein>
    <submittedName>
        <fullName evidence="5">Zf-CCHC domain-containing protein</fullName>
    </submittedName>
</protein>
<gene>
    <name evidence="5" type="ORF">CFOL_v3_28121</name>
</gene>
<keyword evidence="3" id="KW-0472">Membrane</keyword>
<proteinExistence type="predicted"/>
<name>A0A1Q3CWS2_CEPFO</name>
<feature type="domain" description="CCHC-type" evidence="4">
    <location>
        <begin position="194"/>
        <end position="209"/>
    </location>
</feature>
<dbReference type="PROSITE" id="PS50158">
    <property type="entry name" value="ZF_CCHC"/>
    <property type="match status" value="4"/>
</dbReference>